<dbReference type="Proteomes" id="UP000006867">
    <property type="component" value="Chromosome"/>
</dbReference>
<dbReference type="InterPro" id="IPR036390">
    <property type="entry name" value="WH_DNA-bd_sf"/>
</dbReference>
<evidence type="ECO:0000313" key="6">
    <source>
        <dbReference type="Proteomes" id="UP000006867"/>
    </source>
</evidence>
<evidence type="ECO:0000259" key="4">
    <source>
        <dbReference type="PROSITE" id="PS50995"/>
    </source>
</evidence>
<dbReference type="PROSITE" id="PS50995">
    <property type="entry name" value="HTH_MARR_2"/>
    <property type="match status" value="1"/>
</dbReference>
<dbReference type="EMBL" id="CP002207">
    <property type="protein sequence ID" value="ADP31536.1"/>
    <property type="molecule type" value="Genomic_DNA"/>
</dbReference>
<evidence type="ECO:0000256" key="3">
    <source>
        <dbReference type="ARBA" id="ARBA00023163"/>
    </source>
</evidence>
<sequence length="176" mass="20775">MDQLNQEQAKRAIFELYTELIHQQEKWEGIIKTFLSDEMKKLDHGSSQKPQLTMTEIHVLSCIGEHEPINVTSIADKMNTTKATVSRISSKLLKADFLRRTQLSDNKKEVYFRLTPAGKKLHGLHQYYHQKIEQRFISFFDRYTDEEILFAERLFRDLVTNWYPASDTIDHVIQDL</sequence>
<dbReference type="SMART" id="SM00347">
    <property type="entry name" value="HTH_MARR"/>
    <property type="match status" value="1"/>
</dbReference>
<dbReference type="InterPro" id="IPR023187">
    <property type="entry name" value="Tscrpt_reg_MarR-type_CS"/>
</dbReference>
<evidence type="ECO:0000256" key="1">
    <source>
        <dbReference type="ARBA" id="ARBA00023015"/>
    </source>
</evidence>
<dbReference type="PROSITE" id="PS01117">
    <property type="entry name" value="HTH_MARR_1"/>
    <property type="match status" value="1"/>
</dbReference>
<keyword evidence="1" id="KW-0805">Transcription regulation</keyword>
<dbReference type="RefSeq" id="WP_003327686.1">
    <property type="nucleotide sequence ID" value="NC_014639.1"/>
</dbReference>
<reference evidence="5 6" key="1">
    <citation type="journal article" date="2011" name="Front. Microbiol.">
        <title>Genomic signatures of strain selection and enhancement in Bacillus atrophaeus var. globigii, a historical biowarfare simulant.</title>
        <authorList>
            <person name="Gibbons H.S."/>
            <person name="Broomall S.M."/>
            <person name="McNew L.A."/>
            <person name="Daligault H."/>
            <person name="Chapman C."/>
            <person name="Bruce D."/>
            <person name="Karavis M."/>
            <person name="Krepps M."/>
            <person name="McGregor P.A."/>
            <person name="Hong C."/>
            <person name="Park K.H."/>
            <person name="Akmal A."/>
            <person name="Feldman A."/>
            <person name="Lin J.S."/>
            <person name="Chang W.E."/>
            <person name="Higgs B.W."/>
            <person name="Demirev P."/>
            <person name="Lindquist J."/>
            <person name="Liem A."/>
            <person name="Fochler E."/>
            <person name="Read T.D."/>
            <person name="Tapia R."/>
            <person name="Johnson S."/>
            <person name="Bishop-Lilly K.A."/>
            <person name="Detter C."/>
            <person name="Han C."/>
            <person name="Sozhamannan S."/>
            <person name="Rosenzweig C.N."/>
            <person name="Skowronski E.W."/>
        </authorList>
    </citation>
    <scope>NUCLEOTIDE SEQUENCE [LARGE SCALE GENOMIC DNA]</scope>
    <source>
        <strain evidence="5 6">1942</strain>
    </source>
</reference>
<proteinExistence type="predicted"/>
<evidence type="ECO:0000256" key="2">
    <source>
        <dbReference type="ARBA" id="ARBA00023125"/>
    </source>
</evidence>
<evidence type="ECO:0000313" key="5">
    <source>
        <dbReference type="EMBL" id="ADP31536.1"/>
    </source>
</evidence>
<keyword evidence="3" id="KW-0804">Transcription</keyword>
<organism evidence="5 6">
    <name type="scientific">Bacillus atrophaeus (strain 1942)</name>
    <dbReference type="NCBI Taxonomy" id="720555"/>
    <lineage>
        <taxon>Bacteria</taxon>
        <taxon>Bacillati</taxon>
        <taxon>Bacillota</taxon>
        <taxon>Bacilli</taxon>
        <taxon>Bacillales</taxon>
        <taxon>Bacillaceae</taxon>
        <taxon>Bacillus</taxon>
    </lineage>
</organism>
<gene>
    <name evidence="5" type="ordered locus">BATR1942_02900</name>
</gene>
<dbReference type="PANTHER" id="PTHR35790">
    <property type="entry name" value="HTH-TYPE TRANSCRIPTIONAL REGULATOR PCHR"/>
    <property type="match status" value="1"/>
</dbReference>
<keyword evidence="2" id="KW-0238">DNA-binding</keyword>
<dbReference type="SUPFAM" id="SSF46785">
    <property type="entry name" value="Winged helix' DNA-binding domain"/>
    <property type="match status" value="1"/>
</dbReference>
<dbReference type="Gene3D" id="1.10.10.10">
    <property type="entry name" value="Winged helix-like DNA-binding domain superfamily/Winged helix DNA-binding domain"/>
    <property type="match status" value="1"/>
</dbReference>
<dbReference type="InterPro" id="IPR052067">
    <property type="entry name" value="Metal_resp_HTH_trans_reg"/>
</dbReference>
<keyword evidence="6" id="KW-1185">Reference proteome</keyword>
<protein>
    <submittedName>
        <fullName evidence="5">Transcriptional regulator</fullName>
    </submittedName>
</protein>
<dbReference type="PANTHER" id="PTHR35790:SF4">
    <property type="entry name" value="HTH-TYPE TRANSCRIPTIONAL REGULATOR PCHR"/>
    <property type="match status" value="1"/>
</dbReference>
<dbReference type="Pfam" id="PF01047">
    <property type="entry name" value="MarR"/>
    <property type="match status" value="1"/>
</dbReference>
<dbReference type="InterPro" id="IPR000835">
    <property type="entry name" value="HTH_MarR-typ"/>
</dbReference>
<accession>A0ABM5LUN5</accession>
<dbReference type="InterPro" id="IPR036388">
    <property type="entry name" value="WH-like_DNA-bd_sf"/>
</dbReference>
<feature type="domain" description="HTH marR-type" evidence="4">
    <location>
        <begin position="13"/>
        <end position="160"/>
    </location>
</feature>
<name>A0ABM5LUN5_BACA1</name>
<dbReference type="GeneID" id="92916267"/>